<sequence>MNQEHIKLFTQKAEAVSAIVKPIGSMQEAYAYAVEVCVNKDACQLLLSGCENAISDEAADLCVAKASDKVMAAPKLVDDQYAELAAAAEKAGVKLIAEGLRDHLAGIDIGFAVADLGLAETGSLVLDSSSEDLRLSTMICEINVMVLPLSKLRATSYEAEPELLPMMQKTPNYLAFITGASRTADIERVLAIGVHGPLELHILLLEDS</sequence>
<dbReference type="SUPFAM" id="SSF100950">
    <property type="entry name" value="NagB/RpiA/CoA transferase-like"/>
    <property type="match status" value="1"/>
</dbReference>
<dbReference type="AlphaFoldDB" id="A0A1G6EIT7"/>
<name>A0A1G6EIT7_9BACT</name>
<dbReference type="EMBL" id="FMXO01000018">
    <property type="protein sequence ID" value="SDB57276.1"/>
    <property type="molecule type" value="Genomic_DNA"/>
</dbReference>
<evidence type="ECO:0000313" key="3">
    <source>
        <dbReference type="Proteomes" id="UP000198771"/>
    </source>
</evidence>
<dbReference type="InterPro" id="IPR037171">
    <property type="entry name" value="NagB/RpiA_transferase-like"/>
</dbReference>
<dbReference type="Proteomes" id="UP000198771">
    <property type="component" value="Unassembled WGS sequence"/>
</dbReference>
<dbReference type="RefSeq" id="WP_092123281.1">
    <property type="nucleotide sequence ID" value="NZ_FMXO01000018.1"/>
</dbReference>
<organism evidence="2 3">
    <name type="scientific">Desulfonatronum thiosulfatophilum</name>
    <dbReference type="NCBI Taxonomy" id="617002"/>
    <lineage>
        <taxon>Bacteria</taxon>
        <taxon>Pseudomonadati</taxon>
        <taxon>Thermodesulfobacteriota</taxon>
        <taxon>Desulfovibrionia</taxon>
        <taxon>Desulfovibrionales</taxon>
        <taxon>Desulfonatronaceae</taxon>
        <taxon>Desulfonatronum</taxon>
    </lineage>
</organism>
<proteinExistence type="predicted"/>
<evidence type="ECO:0000259" key="1">
    <source>
        <dbReference type="Pfam" id="PF02589"/>
    </source>
</evidence>
<dbReference type="InterPro" id="IPR024185">
    <property type="entry name" value="FTHF_cligase-like_sf"/>
</dbReference>
<dbReference type="Pfam" id="PF02589">
    <property type="entry name" value="LUD_dom"/>
    <property type="match status" value="1"/>
</dbReference>
<dbReference type="InterPro" id="IPR003741">
    <property type="entry name" value="LUD_dom"/>
</dbReference>
<dbReference type="PANTHER" id="PTHR43682:SF1">
    <property type="entry name" value="LACTATE UTILIZATION PROTEIN C"/>
    <property type="match status" value="1"/>
</dbReference>
<reference evidence="2 3" key="1">
    <citation type="submission" date="2016-10" db="EMBL/GenBank/DDBJ databases">
        <authorList>
            <person name="de Groot N.N."/>
        </authorList>
    </citation>
    <scope>NUCLEOTIDE SEQUENCE [LARGE SCALE GENOMIC DNA]</scope>
    <source>
        <strain evidence="2 3">ASO4-2</strain>
    </source>
</reference>
<gene>
    <name evidence="2" type="ORF">SAMN05660653_02880</name>
</gene>
<accession>A0A1G6EIT7</accession>
<feature type="domain" description="LUD" evidence="1">
    <location>
        <begin position="7"/>
        <end position="205"/>
    </location>
</feature>
<evidence type="ECO:0000313" key="2">
    <source>
        <dbReference type="EMBL" id="SDB57276.1"/>
    </source>
</evidence>
<protein>
    <submittedName>
        <fullName evidence="2">L-lactate dehydrogenase complex protein LldG</fullName>
    </submittedName>
</protein>
<dbReference type="OrthoDB" id="9794187at2"/>
<keyword evidence="3" id="KW-1185">Reference proteome</keyword>
<dbReference type="PANTHER" id="PTHR43682">
    <property type="entry name" value="LACTATE UTILIZATION PROTEIN C"/>
    <property type="match status" value="1"/>
</dbReference>
<dbReference type="STRING" id="617002.SAMN05660653_02880"/>
<dbReference type="Gene3D" id="3.40.50.10420">
    <property type="entry name" value="NagB/RpiA/CoA transferase-like"/>
    <property type="match status" value="1"/>
</dbReference>